<evidence type="ECO:0000313" key="4">
    <source>
        <dbReference type="EMBL" id="GGK72442.1"/>
    </source>
</evidence>
<protein>
    <recommendedName>
        <fullName evidence="3">AB hydrolase-1 domain-containing protein</fullName>
    </recommendedName>
</protein>
<dbReference type="Pfam" id="PF00561">
    <property type="entry name" value="Abhydrolase_1"/>
    <property type="match status" value="1"/>
</dbReference>
<evidence type="ECO:0000313" key="5">
    <source>
        <dbReference type="Proteomes" id="UP000645217"/>
    </source>
</evidence>
<keyword evidence="5" id="KW-1185">Reference proteome</keyword>
<feature type="signal peptide" evidence="2">
    <location>
        <begin position="1"/>
        <end position="25"/>
    </location>
</feature>
<dbReference type="InterPro" id="IPR000073">
    <property type="entry name" value="AB_hydrolase_1"/>
</dbReference>
<dbReference type="GO" id="GO:0003824">
    <property type="term" value="F:catalytic activity"/>
    <property type="evidence" value="ECO:0007669"/>
    <property type="project" value="UniProtKB-ARBA"/>
</dbReference>
<dbReference type="AlphaFoldDB" id="A0A917VFF9"/>
<dbReference type="SUPFAM" id="SSF53474">
    <property type="entry name" value="alpha/beta-Hydrolases"/>
    <property type="match status" value="1"/>
</dbReference>
<reference evidence="4" key="1">
    <citation type="journal article" date="2014" name="Int. J. Syst. Evol. Microbiol.">
        <title>Complete genome sequence of Corynebacterium casei LMG S-19264T (=DSM 44701T), isolated from a smear-ripened cheese.</title>
        <authorList>
            <consortium name="US DOE Joint Genome Institute (JGI-PGF)"/>
            <person name="Walter F."/>
            <person name="Albersmeier A."/>
            <person name="Kalinowski J."/>
            <person name="Ruckert C."/>
        </authorList>
    </citation>
    <scope>NUCLEOTIDE SEQUENCE</scope>
    <source>
        <strain evidence="4">JCM 13064</strain>
    </source>
</reference>
<evidence type="ECO:0000259" key="3">
    <source>
        <dbReference type="Pfam" id="PF00561"/>
    </source>
</evidence>
<feature type="chain" id="PRO_5038495428" description="AB hydrolase-1 domain-containing protein" evidence="2">
    <location>
        <begin position="26"/>
        <end position="271"/>
    </location>
</feature>
<keyword evidence="2" id="KW-0732">Signal</keyword>
<sequence>MQAIGLAASALVAVLVLSGCGGGTAAVGASGGAATVATTASGAPSSPPAATPAPSPSLASPSPRPVPKGPNLSGCYTEDDGKIFTYGKEKLPGVVMGKGPVGVVISYERGGNACTWRPLADRLVSSGFRVLLYARDLVADPWDNIVDMAGRLRKERGVERIALVGGSMGGSASVTAALELGEKVAAVVNMAGSPYEAEIARLRVPLMQVTAAYDGQMATRMKAAHDAATHLPGRELLVVPGESAHASWLFETPHGPQTLDAIMAFLERHRA</sequence>
<organism evidence="4 5">
    <name type="scientific">Sphaerisporangium melleum</name>
    <dbReference type="NCBI Taxonomy" id="321316"/>
    <lineage>
        <taxon>Bacteria</taxon>
        <taxon>Bacillati</taxon>
        <taxon>Actinomycetota</taxon>
        <taxon>Actinomycetes</taxon>
        <taxon>Streptosporangiales</taxon>
        <taxon>Streptosporangiaceae</taxon>
        <taxon>Sphaerisporangium</taxon>
    </lineage>
</organism>
<dbReference type="Proteomes" id="UP000645217">
    <property type="component" value="Unassembled WGS sequence"/>
</dbReference>
<feature type="compositionally biased region" description="Pro residues" evidence="1">
    <location>
        <begin position="45"/>
        <end position="55"/>
    </location>
</feature>
<evidence type="ECO:0000256" key="1">
    <source>
        <dbReference type="SAM" id="MobiDB-lite"/>
    </source>
</evidence>
<dbReference type="Gene3D" id="3.40.50.1820">
    <property type="entry name" value="alpha/beta hydrolase"/>
    <property type="match status" value="1"/>
</dbReference>
<dbReference type="EMBL" id="BMNT01000006">
    <property type="protein sequence ID" value="GGK72442.1"/>
    <property type="molecule type" value="Genomic_DNA"/>
</dbReference>
<evidence type="ECO:0000256" key="2">
    <source>
        <dbReference type="SAM" id="SignalP"/>
    </source>
</evidence>
<feature type="domain" description="AB hydrolase-1" evidence="3">
    <location>
        <begin position="145"/>
        <end position="198"/>
    </location>
</feature>
<accession>A0A917VFF9</accession>
<proteinExistence type="predicted"/>
<name>A0A917VFF9_9ACTN</name>
<dbReference type="InterPro" id="IPR029058">
    <property type="entry name" value="AB_hydrolase_fold"/>
</dbReference>
<reference evidence="4" key="2">
    <citation type="submission" date="2020-09" db="EMBL/GenBank/DDBJ databases">
        <authorList>
            <person name="Sun Q."/>
            <person name="Ohkuma M."/>
        </authorList>
    </citation>
    <scope>NUCLEOTIDE SEQUENCE</scope>
    <source>
        <strain evidence="4">JCM 13064</strain>
    </source>
</reference>
<feature type="region of interest" description="Disordered" evidence="1">
    <location>
        <begin position="37"/>
        <end position="72"/>
    </location>
</feature>
<comment type="caution">
    <text evidence="4">The sequence shown here is derived from an EMBL/GenBank/DDBJ whole genome shotgun (WGS) entry which is preliminary data.</text>
</comment>
<gene>
    <name evidence="4" type="ORF">GCM10007964_14020</name>
</gene>
<dbReference type="RefSeq" id="WP_203967925.1">
    <property type="nucleotide sequence ID" value="NZ_BMNT01000006.1"/>
</dbReference>